<proteinExistence type="predicted"/>
<keyword evidence="1" id="KW-1133">Transmembrane helix</keyword>
<sequence>MSRTVLAPEGYTLGDGSSAATVASARWGRSRWMVTVLGLVLVLVVGLALTRPQTSSTPLSISNPGADGAQAVAQILRHQGVTVEETGTLADAYRLLDGAGTLVIASYTFLSDDQVASIADHPGDVVWIAPDSNTLDAISPQLFAAVPTVQEQSMPASCDAPAAVAAKSLTGVAPWLQLSSGADGATGCFTDGSGYAYVMLTRDGARPVHVLADASIVDNAGLATDGAAALALHTMGHADHVVWYMGGELDDTVLGPDQTGSTYFTPRTPPWLVAGGVAALLTALVSAAWQGRRMGRLVTEPLPVIVRASEATRGRGRLYQRGRARGHALAALRAGATARIASRLALARSAPRGAVVAAIATHTGRDAAEIDTLLYGPPPTDDKTMLDLLARLDSLEDEVHRS</sequence>
<dbReference type="InterPro" id="IPR025646">
    <property type="entry name" value="DUF4350"/>
</dbReference>
<gene>
    <name evidence="3" type="ORF">RN607_10955</name>
</gene>
<feature type="domain" description="DUF4350" evidence="2">
    <location>
        <begin position="62"/>
        <end position="233"/>
    </location>
</feature>
<dbReference type="KEGG" id="dcp:RN607_10955"/>
<accession>A0AA96FC77</accession>
<dbReference type="Proteomes" id="UP001303408">
    <property type="component" value="Chromosome"/>
</dbReference>
<dbReference type="Pfam" id="PF14258">
    <property type="entry name" value="DUF4350"/>
    <property type="match status" value="1"/>
</dbReference>
<dbReference type="EMBL" id="CP134880">
    <property type="protein sequence ID" value="WNM26710.1"/>
    <property type="molecule type" value="Genomic_DNA"/>
</dbReference>
<reference evidence="3" key="1">
    <citation type="submission" date="2023-09" db="EMBL/GenBank/DDBJ databases">
        <title>Demequina sp. a novel bacteria isolated from Capsicum annuum.</title>
        <authorList>
            <person name="Humaira Z."/>
            <person name="Lee J."/>
            <person name="Cho D."/>
        </authorList>
    </citation>
    <scope>NUCLEOTIDE SEQUENCE</scope>
    <source>
        <strain evidence="3">PMTSA13</strain>
    </source>
</reference>
<evidence type="ECO:0000259" key="2">
    <source>
        <dbReference type="Pfam" id="PF14258"/>
    </source>
</evidence>
<keyword evidence="1" id="KW-0472">Membrane</keyword>
<dbReference type="AlphaFoldDB" id="A0AA96FC77"/>
<protein>
    <submittedName>
        <fullName evidence="3">DUF4350 domain-containing protein</fullName>
    </submittedName>
</protein>
<organism evidence="3">
    <name type="scientific">Demequina capsici</name>
    <dbReference type="NCBI Taxonomy" id="3075620"/>
    <lineage>
        <taxon>Bacteria</taxon>
        <taxon>Bacillati</taxon>
        <taxon>Actinomycetota</taxon>
        <taxon>Actinomycetes</taxon>
        <taxon>Micrococcales</taxon>
        <taxon>Demequinaceae</taxon>
        <taxon>Demequina</taxon>
    </lineage>
</organism>
<evidence type="ECO:0000256" key="1">
    <source>
        <dbReference type="SAM" id="Phobius"/>
    </source>
</evidence>
<dbReference type="RefSeq" id="WP_313542585.1">
    <property type="nucleotide sequence ID" value="NZ_CP134880.1"/>
</dbReference>
<name>A0AA96FC77_9MICO</name>
<feature type="transmembrane region" description="Helical" evidence="1">
    <location>
        <begin position="32"/>
        <end position="50"/>
    </location>
</feature>
<evidence type="ECO:0000313" key="3">
    <source>
        <dbReference type="EMBL" id="WNM26710.1"/>
    </source>
</evidence>
<keyword evidence="1" id="KW-0812">Transmembrane</keyword>